<feature type="transmembrane region" description="Helical" evidence="1">
    <location>
        <begin position="211"/>
        <end position="232"/>
    </location>
</feature>
<comment type="caution">
    <text evidence="3">The sequence shown here is derived from an EMBL/GenBank/DDBJ whole genome shotgun (WGS) entry which is preliminary data.</text>
</comment>
<evidence type="ECO:0000313" key="3">
    <source>
        <dbReference type="EMBL" id="GGG29029.1"/>
    </source>
</evidence>
<dbReference type="Proteomes" id="UP000601361">
    <property type="component" value="Unassembled WGS sequence"/>
</dbReference>
<dbReference type="InterPro" id="IPR036890">
    <property type="entry name" value="HATPase_C_sf"/>
</dbReference>
<organism evidence="3 4">
    <name type="scientific">Hymenobacter glacieicola</name>
    <dbReference type="NCBI Taxonomy" id="1562124"/>
    <lineage>
        <taxon>Bacteria</taxon>
        <taxon>Pseudomonadati</taxon>
        <taxon>Bacteroidota</taxon>
        <taxon>Cytophagia</taxon>
        <taxon>Cytophagales</taxon>
        <taxon>Hymenobacteraceae</taxon>
        <taxon>Hymenobacter</taxon>
    </lineage>
</organism>
<keyword evidence="4" id="KW-1185">Reference proteome</keyword>
<dbReference type="EMBL" id="BMGS01000001">
    <property type="protein sequence ID" value="GGG29029.1"/>
    <property type="molecule type" value="Genomic_DNA"/>
</dbReference>
<dbReference type="PANTHER" id="PTHR34220:SF7">
    <property type="entry name" value="SENSOR HISTIDINE KINASE YPDA"/>
    <property type="match status" value="1"/>
</dbReference>
<keyword evidence="1" id="KW-1133">Transmembrane helix</keyword>
<dbReference type="InterPro" id="IPR050640">
    <property type="entry name" value="Bact_2-comp_sensor_kinase"/>
</dbReference>
<sequence length="446" mass="49431">MGGRRAGFIEKGSFRPGEGVFLSMEVSSAPITAPLSEKPVLSRVGWRARLRPVLRSANWSAASEDTPIPRWVHVLLWLWLAGIDALKLSGTVAMLPRFPATAAEWHPLLPLIGRLLLEDMTGALLFYLTWRWLIPRTLGRARVVHYVLLAALLVLPYAALVGWVTAQTSRKGVQVSAYRVTSPAQGQKKPVTTIVKSKKTGPQMPETWMRIISAGIIGVFIVGSSSALRITGDYIRGQRNRREMERQQLLTELAMLKTQINPHFLFNTLNNIYSLTSRKSDKAPEAVLRLAEIMRYLLYESSTDTVPLSRELAHLRSFLDLQRLRLPASAQDAIQLEVTGTSPDCAHPIAPLLLMPLVENAFKHGDLTARPVAVHISLVLASDGLVRFSVLNHVAPADAERELPKQPGGVGLVNLRRRLELLYPGRYALDVQTPPGQHLVTLVLLQ</sequence>
<reference evidence="4" key="1">
    <citation type="journal article" date="2019" name="Int. J. Syst. Evol. Microbiol.">
        <title>The Global Catalogue of Microorganisms (GCM) 10K type strain sequencing project: providing services to taxonomists for standard genome sequencing and annotation.</title>
        <authorList>
            <consortium name="The Broad Institute Genomics Platform"/>
            <consortium name="The Broad Institute Genome Sequencing Center for Infectious Disease"/>
            <person name="Wu L."/>
            <person name="Ma J."/>
        </authorList>
    </citation>
    <scope>NUCLEOTIDE SEQUENCE [LARGE SCALE GENOMIC DNA]</scope>
    <source>
        <strain evidence="4">CGMCC 1.12990</strain>
    </source>
</reference>
<accession>A0ABQ1WG30</accession>
<keyword evidence="1" id="KW-0812">Transmembrane</keyword>
<evidence type="ECO:0000256" key="1">
    <source>
        <dbReference type="SAM" id="Phobius"/>
    </source>
</evidence>
<evidence type="ECO:0000313" key="4">
    <source>
        <dbReference type="Proteomes" id="UP000601361"/>
    </source>
</evidence>
<name>A0ABQ1WG30_9BACT</name>
<gene>
    <name evidence="3" type="ORF">GCM10011378_02120</name>
</gene>
<protein>
    <recommendedName>
        <fullName evidence="2">Signal transduction histidine kinase internal region domain-containing protein</fullName>
    </recommendedName>
</protein>
<keyword evidence="1" id="KW-0472">Membrane</keyword>
<dbReference type="InterPro" id="IPR010559">
    <property type="entry name" value="Sig_transdc_His_kin_internal"/>
</dbReference>
<evidence type="ECO:0000259" key="2">
    <source>
        <dbReference type="Pfam" id="PF06580"/>
    </source>
</evidence>
<feature type="transmembrane region" description="Helical" evidence="1">
    <location>
        <begin position="74"/>
        <end position="95"/>
    </location>
</feature>
<feature type="transmembrane region" description="Helical" evidence="1">
    <location>
        <begin position="146"/>
        <end position="166"/>
    </location>
</feature>
<dbReference type="PANTHER" id="PTHR34220">
    <property type="entry name" value="SENSOR HISTIDINE KINASE YPDA"/>
    <property type="match status" value="1"/>
</dbReference>
<proteinExistence type="predicted"/>
<dbReference type="Gene3D" id="3.30.565.10">
    <property type="entry name" value="Histidine kinase-like ATPase, C-terminal domain"/>
    <property type="match status" value="1"/>
</dbReference>
<feature type="domain" description="Signal transduction histidine kinase internal region" evidence="2">
    <location>
        <begin position="252"/>
        <end position="327"/>
    </location>
</feature>
<feature type="transmembrane region" description="Helical" evidence="1">
    <location>
        <begin position="115"/>
        <end position="134"/>
    </location>
</feature>
<dbReference type="Pfam" id="PF06580">
    <property type="entry name" value="His_kinase"/>
    <property type="match status" value="1"/>
</dbReference>